<keyword evidence="6 7" id="KW-0472">Membrane</keyword>
<keyword evidence="4 7" id="KW-0812">Transmembrane</keyword>
<keyword evidence="10" id="KW-1185">Reference proteome</keyword>
<proteinExistence type="predicted"/>
<dbReference type="EMBL" id="QDDR01000002">
    <property type="protein sequence ID" value="PVE48554.1"/>
    <property type="molecule type" value="Genomic_DNA"/>
</dbReference>
<evidence type="ECO:0000256" key="2">
    <source>
        <dbReference type="ARBA" id="ARBA00022448"/>
    </source>
</evidence>
<dbReference type="InterPro" id="IPR036259">
    <property type="entry name" value="MFS_trans_sf"/>
</dbReference>
<evidence type="ECO:0000256" key="5">
    <source>
        <dbReference type="ARBA" id="ARBA00022989"/>
    </source>
</evidence>
<dbReference type="Proteomes" id="UP000244810">
    <property type="component" value="Unassembled WGS sequence"/>
</dbReference>
<dbReference type="Pfam" id="PF05977">
    <property type="entry name" value="MFS_3"/>
    <property type="match status" value="1"/>
</dbReference>
<dbReference type="PROSITE" id="PS50850">
    <property type="entry name" value="MFS"/>
    <property type="match status" value="1"/>
</dbReference>
<feature type="transmembrane region" description="Helical" evidence="7">
    <location>
        <begin position="328"/>
        <end position="349"/>
    </location>
</feature>
<feature type="transmembrane region" description="Helical" evidence="7">
    <location>
        <begin position="306"/>
        <end position="322"/>
    </location>
</feature>
<comment type="subcellular location">
    <subcellularLocation>
        <location evidence="1">Cell membrane</location>
        <topology evidence="1">Multi-pass membrane protein</topology>
    </subcellularLocation>
</comment>
<feature type="domain" description="Major facilitator superfamily (MFS) profile" evidence="8">
    <location>
        <begin position="32"/>
        <end position="419"/>
    </location>
</feature>
<dbReference type="GO" id="GO:0005886">
    <property type="term" value="C:plasma membrane"/>
    <property type="evidence" value="ECO:0007669"/>
    <property type="project" value="UniProtKB-SubCell"/>
</dbReference>
<evidence type="ECO:0000256" key="6">
    <source>
        <dbReference type="ARBA" id="ARBA00023136"/>
    </source>
</evidence>
<evidence type="ECO:0000259" key="8">
    <source>
        <dbReference type="PROSITE" id="PS50850"/>
    </source>
</evidence>
<evidence type="ECO:0000256" key="3">
    <source>
        <dbReference type="ARBA" id="ARBA00022475"/>
    </source>
</evidence>
<evidence type="ECO:0000256" key="1">
    <source>
        <dbReference type="ARBA" id="ARBA00004651"/>
    </source>
</evidence>
<organism evidence="9 10">
    <name type="scientific">Pararhodobacter aggregans</name>
    <dbReference type="NCBI Taxonomy" id="404875"/>
    <lineage>
        <taxon>Bacteria</taxon>
        <taxon>Pseudomonadati</taxon>
        <taxon>Pseudomonadota</taxon>
        <taxon>Alphaproteobacteria</taxon>
        <taxon>Rhodobacterales</taxon>
        <taxon>Paracoccaceae</taxon>
        <taxon>Pararhodobacter</taxon>
    </lineage>
</organism>
<dbReference type="InterPro" id="IPR010290">
    <property type="entry name" value="TM_effector"/>
</dbReference>
<dbReference type="InterPro" id="IPR020846">
    <property type="entry name" value="MFS_dom"/>
</dbReference>
<dbReference type="GO" id="GO:0022857">
    <property type="term" value="F:transmembrane transporter activity"/>
    <property type="evidence" value="ECO:0007669"/>
    <property type="project" value="InterPro"/>
</dbReference>
<sequence>MRPPDDLHRLTMPDTLRPEAPPSAFAPFANRRYRGYWLTGLAGNFGWLIQSVGAAWLMALIGGSPSMVGLVQTSIAVPMMLFALPAGAVADAFGKRTIIIWAQLALFLVSAVLAIAAYLDLLSPWSLLAFTFLIGSAKAMSHPGWQSMVSEIVERAQLPQAIALNSVGFNLARTMGPALGGVLVATVGAFAAFAVNAVANLWVVFVARGWPAGERKAGLPPEPVGAAILAGLRFVALSPNMLVVMARGAIFNFAGISVMALMPLVARDLLGGDSRTYGLLLGAFGLGAVGGAFAANRLSRRLSPEWRVRVGFGFFALGTFGLGESQWLWLSILSAMLTGACWLVTLSTLNTTVQMSSPRWIVSRCLALYQTSIFGGSAAGGLLWGLIADHGSLRLSLTVSAVVMGLGAVAGLVLKLRDFDAATVDIHAPWTAPETRLDILPKSGPILCETQYRVPLANEEAFLAAMAERRQARLRRGARRWTLSRDMLDPELWTERFKTATWLDMQRMHLRRSVSEAQMSERLRALIDPSVPLRLHYHLVRDPAVEARPEDGHIRPPVES</sequence>
<dbReference type="SUPFAM" id="SSF103473">
    <property type="entry name" value="MFS general substrate transporter"/>
    <property type="match status" value="1"/>
</dbReference>
<dbReference type="PANTHER" id="PTHR23513:SF11">
    <property type="entry name" value="STAPHYLOFERRIN A TRANSPORTER"/>
    <property type="match status" value="1"/>
</dbReference>
<protein>
    <submittedName>
        <fullName evidence="9">MFS transporter</fullName>
    </submittedName>
</protein>
<dbReference type="PANTHER" id="PTHR23513">
    <property type="entry name" value="INTEGRAL MEMBRANE EFFLUX PROTEIN-RELATED"/>
    <property type="match status" value="1"/>
</dbReference>
<keyword evidence="3" id="KW-1003">Cell membrane</keyword>
<evidence type="ECO:0000313" key="10">
    <source>
        <dbReference type="Proteomes" id="UP000244810"/>
    </source>
</evidence>
<evidence type="ECO:0000256" key="4">
    <source>
        <dbReference type="ARBA" id="ARBA00022692"/>
    </source>
</evidence>
<feature type="transmembrane region" description="Helical" evidence="7">
    <location>
        <begin position="276"/>
        <end position="294"/>
    </location>
</feature>
<feature type="transmembrane region" description="Helical" evidence="7">
    <location>
        <begin position="36"/>
        <end position="61"/>
    </location>
</feature>
<feature type="transmembrane region" description="Helical" evidence="7">
    <location>
        <begin position="98"/>
        <end position="119"/>
    </location>
</feature>
<accession>A0A2T7UV78</accession>
<feature type="transmembrane region" description="Helical" evidence="7">
    <location>
        <begin position="393"/>
        <end position="414"/>
    </location>
</feature>
<keyword evidence="2" id="KW-0813">Transport</keyword>
<comment type="caution">
    <text evidence="9">The sequence shown here is derived from an EMBL/GenBank/DDBJ whole genome shotgun (WGS) entry which is preliminary data.</text>
</comment>
<dbReference type="AlphaFoldDB" id="A0A2T7UV78"/>
<dbReference type="CDD" id="cd06173">
    <property type="entry name" value="MFS_MefA_like"/>
    <property type="match status" value="1"/>
</dbReference>
<reference evidence="9 10" key="1">
    <citation type="journal article" date="2011" name="Syst. Appl. Microbiol.">
        <title>Defluviimonas denitrificans gen. nov., sp. nov., and Pararhodobacter aggregans gen. nov., sp. nov., non-phototrophic Rhodobacteraceae from the biofilter of a marine aquaculture.</title>
        <authorList>
            <person name="Foesel B.U."/>
            <person name="Drake H.L."/>
            <person name="Schramm A."/>
        </authorList>
    </citation>
    <scope>NUCLEOTIDE SEQUENCE [LARGE SCALE GENOMIC DNA]</scope>
    <source>
        <strain evidence="9 10">D1-19</strain>
    </source>
</reference>
<feature type="transmembrane region" description="Helical" evidence="7">
    <location>
        <begin position="250"/>
        <end position="270"/>
    </location>
</feature>
<feature type="transmembrane region" description="Helical" evidence="7">
    <location>
        <begin position="361"/>
        <end position="387"/>
    </location>
</feature>
<keyword evidence="5 7" id="KW-1133">Transmembrane helix</keyword>
<evidence type="ECO:0000256" key="7">
    <source>
        <dbReference type="SAM" id="Phobius"/>
    </source>
</evidence>
<feature type="transmembrane region" description="Helical" evidence="7">
    <location>
        <begin position="178"/>
        <end position="204"/>
    </location>
</feature>
<name>A0A2T7UV78_9RHOB</name>
<feature type="transmembrane region" description="Helical" evidence="7">
    <location>
        <begin position="67"/>
        <end position="86"/>
    </location>
</feature>
<evidence type="ECO:0000313" key="9">
    <source>
        <dbReference type="EMBL" id="PVE48554.1"/>
    </source>
</evidence>
<gene>
    <name evidence="9" type="ORF">DDE23_05735</name>
</gene>
<dbReference type="Gene3D" id="1.20.1250.20">
    <property type="entry name" value="MFS general substrate transporter like domains"/>
    <property type="match status" value="1"/>
</dbReference>